<dbReference type="Gramene" id="PUZ49981">
    <property type="protein sequence ID" value="PUZ49981"/>
    <property type="gene ID" value="GQ55_6G022700"/>
</dbReference>
<dbReference type="AlphaFoldDB" id="A0A2T7D320"/>
<accession>A0A2T7D320</accession>
<organism evidence="2 3">
    <name type="scientific">Panicum hallii var. hallii</name>
    <dbReference type="NCBI Taxonomy" id="1504633"/>
    <lineage>
        <taxon>Eukaryota</taxon>
        <taxon>Viridiplantae</taxon>
        <taxon>Streptophyta</taxon>
        <taxon>Embryophyta</taxon>
        <taxon>Tracheophyta</taxon>
        <taxon>Spermatophyta</taxon>
        <taxon>Magnoliopsida</taxon>
        <taxon>Liliopsida</taxon>
        <taxon>Poales</taxon>
        <taxon>Poaceae</taxon>
        <taxon>PACMAD clade</taxon>
        <taxon>Panicoideae</taxon>
        <taxon>Panicodae</taxon>
        <taxon>Paniceae</taxon>
        <taxon>Panicinae</taxon>
        <taxon>Panicum</taxon>
        <taxon>Panicum sect. Panicum</taxon>
    </lineage>
</organism>
<dbReference type="Proteomes" id="UP000244336">
    <property type="component" value="Chromosome 6"/>
</dbReference>
<evidence type="ECO:0000313" key="3">
    <source>
        <dbReference type="Proteomes" id="UP000244336"/>
    </source>
</evidence>
<protein>
    <submittedName>
        <fullName evidence="2">Uncharacterized protein</fullName>
    </submittedName>
</protein>
<sequence length="75" mass="7933">MPPTAWLLPFPLPSSTKPTRLVSSPPASAPQRHATPRAPPARPPPSPKSLSPAGPRSHARAGATPIPNRSRRPRP</sequence>
<gene>
    <name evidence="2" type="ORF">GQ55_6G022700</name>
</gene>
<feature type="region of interest" description="Disordered" evidence="1">
    <location>
        <begin position="1"/>
        <end position="75"/>
    </location>
</feature>
<reference evidence="2 3" key="1">
    <citation type="submission" date="2018-04" db="EMBL/GenBank/DDBJ databases">
        <title>WGS assembly of Panicum hallii var. hallii HAL2.</title>
        <authorList>
            <person name="Lovell J."/>
            <person name="Jenkins J."/>
            <person name="Lowry D."/>
            <person name="Mamidi S."/>
            <person name="Sreedasyam A."/>
            <person name="Weng X."/>
            <person name="Barry K."/>
            <person name="Bonette J."/>
            <person name="Campitelli B."/>
            <person name="Daum C."/>
            <person name="Gordon S."/>
            <person name="Gould B."/>
            <person name="Lipzen A."/>
            <person name="MacQueen A."/>
            <person name="Palacio-Mejia J."/>
            <person name="Plott C."/>
            <person name="Shakirov E."/>
            <person name="Shu S."/>
            <person name="Yoshinaga Y."/>
            <person name="Zane M."/>
            <person name="Rokhsar D."/>
            <person name="Grimwood J."/>
            <person name="Schmutz J."/>
            <person name="Juenger T."/>
        </authorList>
    </citation>
    <scope>NUCLEOTIDE SEQUENCE [LARGE SCALE GENOMIC DNA]</scope>
    <source>
        <strain evidence="3">cv. HAL2</strain>
    </source>
</reference>
<feature type="compositionally biased region" description="Pro residues" evidence="1">
    <location>
        <begin position="37"/>
        <end position="47"/>
    </location>
</feature>
<dbReference type="EMBL" id="CM009754">
    <property type="protein sequence ID" value="PUZ49981.1"/>
    <property type="molecule type" value="Genomic_DNA"/>
</dbReference>
<evidence type="ECO:0000313" key="2">
    <source>
        <dbReference type="EMBL" id="PUZ49981.1"/>
    </source>
</evidence>
<evidence type="ECO:0000256" key="1">
    <source>
        <dbReference type="SAM" id="MobiDB-lite"/>
    </source>
</evidence>
<keyword evidence="3" id="KW-1185">Reference proteome</keyword>
<feature type="compositionally biased region" description="Polar residues" evidence="1">
    <location>
        <begin position="13"/>
        <end position="26"/>
    </location>
</feature>
<name>A0A2T7D320_9POAL</name>
<proteinExistence type="predicted"/>